<gene>
    <name evidence="4" type="ORF">LMK00_11305</name>
    <name evidence="3" type="ORF">NF708_09640</name>
</gene>
<evidence type="ECO:0000313" key="4">
    <source>
        <dbReference type="EMBL" id="USJ20368.1"/>
    </source>
</evidence>
<reference evidence="3" key="2">
    <citation type="submission" date="2022-06" db="EMBL/GenBank/DDBJ databases">
        <title>Lactococcus from bovine mastitis in China.</title>
        <authorList>
            <person name="Lin Y."/>
            <person name="Han B."/>
        </authorList>
    </citation>
    <scope>NUCLEOTIDE SEQUENCE</scope>
    <source>
        <strain evidence="3">Hebei-B-39</strain>
    </source>
</reference>
<dbReference type="Proteomes" id="UP001056730">
    <property type="component" value="Chromosome"/>
</dbReference>
<keyword evidence="2" id="KW-1133">Transmembrane helix</keyword>
<dbReference type="EMBL" id="JAMWGI010000007">
    <property type="protein sequence ID" value="MDG6194247.1"/>
    <property type="molecule type" value="Genomic_DNA"/>
</dbReference>
<proteinExistence type="predicted"/>
<keyword evidence="2" id="KW-0812">Transmembrane</keyword>
<feature type="region of interest" description="Disordered" evidence="1">
    <location>
        <begin position="76"/>
        <end position="104"/>
    </location>
</feature>
<dbReference type="RefSeq" id="WP_213432827.1">
    <property type="nucleotide sequence ID" value="NZ_CP086395.1"/>
</dbReference>
<reference evidence="4" key="1">
    <citation type="journal article" date="2022" name="Front. Microbiol.">
        <title>Feed Insects as a Reservoir of Granadaene-Producing Lactococci.</title>
        <authorList>
            <person name="Neuzil-Bunesova V."/>
            <person name="Ramirez Garcia A."/>
            <person name="Modrackova N."/>
            <person name="Makovska M."/>
            <person name="Sabolova M."/>
            <person name="Sproer C."/>
            <person name="Bunk B."/>
            <person name="Blom J."/>
            <person name="Schwab C."/>
        </authorList>
    </citation>
    <scope>NUCLEOTIDE SEQUENCE</scope>
    <source>
        <strain evidence="4">I4/6O</strain>
    </source>
</reference>
<dbReference type="AlphaFoldDB" id="A0A9Q8Y1K6"/>
<evidence type="ECO:0000313" key="5">
    <source>
        <dbReference type="Proteomes" id="UP001056730"/>
    </source>
</evidence>
<evidence type="ECO:0000256" key="2">
    <source>
        <dbReference type="SAM" id="Phobius"/>
    </source>
</evidence>
<evidence type="ECO:0000313" key="3">
    <source>
        <dbReference type="EMBL" id="MDG6194247.1"/>
    </source>
</evidence>
<sequence length="222" mass="25349">MRNNAMKAINCQNCGASDFINLNGKTICAYCHTEYRISNSKYRHRKFFLITISLFAIVILSLLKYAQPFYLQKAKEPASPSTEIQNEKYENTQKSDELPSIPPPEQKYSFADKKKFAHDNITKLQGWNLEKFNQIQVAQTHLSENNKHLTYSEGDLFTTVIQNVGSQPTHLKEDIDGYFNPIHVATWSTGELLAEGYVSIIIVYDDTTNNIISKHLSGSLYE</sequence>
<dbReference type="EMBL" id="CP086395">
    <property type="protein sequence ID" value="USJ20368.1"/>
    <property type="molecule type" value="Genomic_DNA"/>
</dbReference>
<dbReference type="Proteomes" id="UP001153203">
    <property type="component" value="Unassembled WGS sequence"/>
</dbReference>
<dbReference type="KEGG" id="lfo:LMK00_11305"/>
<feature type="transmembrane region" description="Helical" evidence="2">
    <location>
        <begin position="47"/>
        <end position="66"/>
    </location>
</feature>
<protein>
    <submittedName>
        <fullName evidence="4">TFIIB-type zinc finger domain-containing protein</fullName>
    </submittedName>
</protein>
<feature type="compositionally biased region" description="Basic and acidic residues" evidence="1">
    <location>
        <begin position="85"/>
        <end position="97"/>
    </location>
</feature>
<organism evidence="4 5">
    <name type="scientific">Lactococcus formosensis</name>
    <dbReference type="NCBI Taxonomy" id="1281486"/>
    <lineage>
        <taxon>Bacteria</taxon>
        <taxon>Bacillati</taxon>
        <taxon>Bacillota</taxon>
        <taxon>Bacilli</taxon>
        <taxon>Lactobacillales</taxon>
        <taxon>Streptococcaceae</taxon>
        <taxon>Lactococcus</taxon>
    </lineage>
</organism>
<accession>A0A9Q8Y1K6</accession>
<evidence type="ECO:0000256" key="1">
    <source>
        <dbReference type="SAM" id="MobiDB-lite"/>
    </source>
</evidence>
<keyword evidence="2" id="KW-0472">Membrane</keyword>
<name>A0A9Q8Y1K6_9LACT</name>